<comment type="similarity">
    <text evidence="6">Belongs to the glycosyl hydrolase 24 family.</text>
</comment>
<keyword evidence="2 6" id="KW-0929">Antimicrobial</keyword>
<proteinExistence type="inferred from homology"/>
<comment type="catalytic activity">
    <reaction evidence="1 6">
        <text>Hydrolysis of (1-&gt;4)-beta-linkages between N-acetylmuramic acid and N-acetyl-D-glucosamine residues in a peptidoglycan and between N-acetyl-D-glucosamine residues in chitodextrins.</text>
        <dbReference type="EC" id="3.2.1.17"/>
    </reaction>
</comment>
<dbReference type="Proteomes" id="UP000627464">
    <property type="component" value="Unassembled WGS sequence"/>
</dbReference>
<evidence type="ECO:0000313" key="8">
    <source>
        <dbReference type="Proteomes" id="UP000627464"/>
    </source>
</evidence>
<gene>
    <name evidence="7" type="ORF">GCM10011328_05840</name>
</gene>
<dbReference type="EC" id="3.2.1.17" evidence="6"/>
<organism evidence="7 8">
    <name type="scientific">Hafnia psychrotolerans</name>
    <dbReference type="NCBI Taxonomy" id="1477018"/>
    <lineage>
        <taxon>Bacteria</taxon>
        <taxon>Pseudomonadati</taxon>
        <taxon>Pseudomonadota</taxon>
        <taxon>Gammaproteobacteria</taxon>
        <taxon>Enterobacterales</taxon>
        <taxon>Hafniaceae</taxon>
        <taxon>Hafnia</taxon>
    </lineage>
</organism>
<dbReference type="HAMAP" id="MF_04110">
    <property type="entry name" value="ENDOLYSIN_T4"/>
    <property type="match status" value="1"/>
</dbReference>
<dbReference type="PANTHER" id="PTHR38107:SF4">
    <property type="entry name" value="LYSOZYME"/>
    <property type="match status" value="1"/>
</dbReference>
<evidence type="ECO:0000256" key="5">
    <source>
        <dbReference type="ARBA" id="ARBA00023295"/>
    </source>
</evidence>
<dbReference type="InterPro" id="IPR051018">
    <property type="entry name" value="Bacteriophage_GH24"/>
</dbReference>
<keyword evidence="5 6" id="KW-0326">Glycosidase</keyword>
<keyword evidence="8" id="KW-1185">Reference proteome</keyword>
<evidence type="ECO:0000256" key="4">
    <source>
        <dbReference type="ARBA" id="ARBA00022801"/>
    </source>
</evidence>
<dbReference type="InterPro" id="IPR023346">
    <property type="entry name" value="Lysozyme-like_dom_sf"/>
</dbReference>
<dbReference type="SUPFAM" id="SSF53955">
    <property type="entry name" value="Lysozyme-like"/>
    <property type="match status" value="1"/>
</dbReference>
<dbReference type="RefSeq" id="WP_188470221.1">
    <property type="nucleotide sequence ID" value="NZ_BMFZ01000001.1"/>
</dbReference>
<evidence type="ECO:0000256" key="3">
    <source>
        <dbReference type="ARBA" id="ARBA00022638"/>
    </source>
</evidence>
<evidence type="ECO:0000256" key="2">
    <source>
        <dbReference type="ARBA" id="ARBA00022529"/>
    </source>
</evidence>
<dbReference type="PANTHER" id="PTHR38107">
    <property type="match status" value="1"/>
</dbReference>
<evidence type="ECO:0000256" key="6">
    <source>
        <dbReference type="RuleBase" id="RU003788"/>
    </source>
</evidence>
<name>A0ABQ1G070_9GAMM</name>
<comment type="caution">
    <text evidence="7">The sequence shown here is derived from an EMBL/GenBank/DDBJ whole genome shotgun (WGS) entry which is preliminary data.</text>
</comment>
<evidence type="ECO:0000313" key="7">
    <source>
        <dbReference type="EMBL" id="GGA33836.1"/>
    </source>
</evidence>
<sequence length="182" mass="19845">MASVSRKGVIGGTCAVMTIIAIVVSGGQVRTNEQGLELIGNAEACRREPYVCPAGYLTDGIGNTHDVKAGTRKTDQQIAADWQKNILAAEKCINTYFRGRDMNDNQFSAMTSAAFNMGCTSLRSYYSSARKTRIETSIHKYAQAGNWPMMCNHLPDFVNGGGKQLPGLVIRREKEKAMCLKG</sequence>
<dbReference type="InterPro" id="IPR034690">
    <property type="entry name" value="Endolysin_T4_type"/>
</dbReference>
<dbReference type="CDD" id="cd16901">
    <property type="entry name" value="lyz_P1"/>
    <property type="match status" value="1"/>
</dbReference>
<reference evidence="8" key="1">
    <citation type="journal article" date="2019" name="Int. J. Syst. Evol. Microbiol.">
        <title>The Global Catalogue of Microorganisms (GCM) 10K type strain sequencing project: providing services to taxonomists for standard genome sequencing and annotation.</title>
        <authorList>
            <consortium name="The Broad Institute Genomics Platform"/>
            <consortium name="The Broad Institute Genome Sequencing Center for Infectious Disease"/>
            <person name="Wu L."/>
            <person name="Ma J."/>
        </authorList>
    </citation>
    <scope>NUCLEOTIDE SEQUENCE [LARGE SCALE GENOMIC DNA]</scope>
    <source>
        <strain evidence="8">CGMCC 1.12806</strain>
    </source>
</reference>
<protein>
    <recommendedName>
        <fullName evidence="6">Lysozyme</fullName>
        <ecNumber evidence="6">3.2.1.17</ecNumber>
    </recommendedName>
</protein>
<dbReference type="Gene3D" id="1.10.530.40">
    <property type="match status" value="1"/>
</dbReference>
<keyword evidence="4 6" id="KW-0378">Hydrolase</keyword>
<evidence type="ECO:0000256" key="1">
    <source>
        <dbReference type="ARBA" id="ARBA00000632"/>
    </source>
</evidence>
<dbReference type="InterPro" id="IPR002196">
    <property type="entry name" value="Glyco_hydro_24"/>
</dbReference>
<dbReference type="EMBL" id="BMFZ01000001">
    <property type="protein sequence ID" value="GGA33836.1"/>
    <property type="molecule type" value="Genomic_DNA"/>
</dbReference>
<dbReference type="Pfam" id="PF00959">
    <property type="entry name" value="Phage_lysozyme"/>
    <property type="match status" value="1"/>
</dbReference>
<dbReference type="InterPro" id="IPR023347">
    <property type="entry name" value="Lysozyme_dom_sf"/>
</dbReference>
<accession>A0ABQ1G070</accession>
<keyword evidence="3 6" id="KW-0081">Bacteriolytic enzyme</keyword>